<dbReference type="Pfam" id="PF04266">
    <property type="entry name" value="ASCH"/>
    <property type="match status" value="1"/>
</dbReference>
<dbReference type="CDD" id="cd06554">
    <property type="entry name" value="ASCH_ASC-1_like"/>
    <property type="match status" value="1"/>
</dbReference>
<organism evidence="3 4">
    <name type="scientific">Edaphochlamys debaryana</name>
    <dbReference type="NCBI Taxonomy" id="47281"/>
    <lineage>
        <taxon>Eukaryota</taxon>
        <taxon>Viridiplantae</taxon>
        <taxon>Chlorophyta</taxon>
        <taxon>core chlorophytes</taxon>
        <taxon>Chlorophyceae</taxon>
        <taxon>CS clade</taxon>
        <taxon>Chlamydomonadales</taxon>
        <taxon>Chlamydomonadales incertae sedis</taxon>
        <taxon>Edaphochlamys</taxon>
    </lineage>
</organism>
<accession>A0A836BTQ3</accession>
<dbReference type="AlphaFoldDB" id="A0A836BTQ3"/>
<sequence length="295" mass="31379">MDAGLACLSMHQPWASLLVYGIKRIEGRTWDSNHRGRLWIHAASKEPDPEEVAQLHAFYTTVHGLEGRTPAFPPAYPTGVLVGCVEVVDVLPSAAVEGWPGLPESLKMEAGSPFCFLCQAPKRLVVPQQLPGQHKLWQLPRSVAKIALSQGLRDPPGVAPLDWQAFGDPRAMLSPAPARLPAAAAKGLSKAGSRRAEGDGDGGRAPLAAEAAPAAAAASQNTREQALAEAGGGGEEDVQKRLRAVRKKLRQVEELQAVEEAGGCLSAEQRSKVDRGQEWRRELAQLEVAVAAAGL</sequence>
<feature type="region of interest" description="Disordered" evidence="1">
    <location>
        <begin position="184"/>
        <end position="237"/>
    </location>
</feature>
<gene>
    <name evidence="3" type="ORF">HYH03_013172</name>
</gene>
<keyword evidence="4" id="KW-1185">Reference proteome</keyword>
<evidence type="ECO:0000259" key="2">
    <source>
        <dbReference type="Pfam" id="PF04266"/>
    </source>
</evidence>
<dbReference type="Proteomes" id="UP000612055">
    <property type="component" value="Unassembled WGS sequence"/>
</dbReference>
<dbReference type="OrthoDB" id="338816at2759"/>
<protein>
    <recommendedName>
        <fullName evidence="2">ASCH domain-containing protein</fullName>
    </recommendedName>
</protein>
<dbReference type="InterPro" id="IPR015947">
    <property type="entry name" value="PUA-like_sf"/>
</dbReference>
<dbReference type="PANTHER" id="PTHR12963:SF0">
    <property type="entry name" value="EXPRESSED PROTEIN"/>
    <property type="match status" value="1"/>
</dbReference>
<reference evidence="3" key="1">
    <citation type="journal article" date="2020" name="bioRxiv">
        <title>Comparative genomics of Chlamydomonas.</title>
        <authorList>
            <person name="Craig R.J."/>
            <person name="Hasan A.R."/>
            <person name="Ness R.W."/>
            <person name="Keightley P.D."/>
        </authorList>
    </citation>
    <scope>NUCLEOTIDE SEQUENCE</scope>
    <source>
        <strain evidence="3">CCAP 11/70</strain>
    </source>
</reference>
<evidence type="ECO:0000256" key="1">
    <source>
        <dbReference type="SAM" id="MobiDB-lite"/>
    </source>
</evidence>
<name>A0A836BTQ3_9CHLO</name>
<dbReference type="SUPFAM" id="SSF88697">
    <property type="entry name" value="PUA domain-like"/>
    <property type="match status" value="1"/>
</dbReference>
<dbReference type="Gene3D" id="2.30.130.30">
    <property type="entry name" value="Hypothetical protein"/>
    <property type="match status" value="1"/>
</dbReference>
<feature type="domain" description="ASCH" evidence="2">
    <location>
        <begin position="8"/>
        <end position="92"/>
    </location>
</feature>
<dbReference type="FunFam" id="2.30.130.30:FF:000002">
    <property type="entry name" value="Activating signal cointegrator 1"/>
    <property type="match status" value="1"/>
</dbReference>
<dbReference type="PANTHER" id="PTHR12963">
    <property type="entry name" value="THYROID RECEPTOR INTERACTING PROTEIN RELATED"/>
    <property type="match status" value="1"/>
</dbReference>
<dbReference type="InterPro" id="IPR039128">
    <property type="entry name" value="TRIP4-like"/>
</dbReference>
<dbReference type="EMBL" id="JAEHOE010000085">
    <property type="protein sequence ID" value="KAG2488322.1"/>
    <property type="molecule type" value="Genomic_DNA"/>
</dbReference>
<feature type="compositionally biased region" description="Low complexity" evidence="1">
    <location>
        <begin position="204"/>
        <end position="229"/>
    </location>
</feature>
<evidence type="ECO:0000313" key="4">
    <source>
        <dbReference type="Proteomes" id="UP000612055"/>
    </source>
</evidence>
<evidence type="ECO:0000313" key="3">
    <source>
        <dbReference type="EMBL" id="KAG2488322.1"/>
    </source>
</evidence>
<proteinExistence type="predicted"/>
<comment type="caution">
    <text evidence="3">The sequence shown here is derived from an EMBL/GenBank/DDBJ whole genome shotgun (WGS) entry which is preliminary data.</text>
</comment>
<dbReference type="InterPro" id="IPR007374">
    <property type="entry name" value="ASCH_domain"/>
</dbReference>